<dbReference type="Proteomes" id="UP000032141">
    <property type="component" value="Chromosome C6"/>
</dbReference>
<name>A0A0D3CTJ0_BRAOL</name>
<dbReference type="Gramene" id="Bo6g067120.1">
    <property type="protein sequence ID" value="Bo6g067120.1"/>
    <property type="gene ID" value="Bo6g067120"/>
</dbReference>
<dbReference type="HOGENOM" id="CLU_1158912_0_0_1"/>
<sequence>MGKMQKNGSGVLMLLYHDMYHDYAEQSHSLLEAYVSHGNDGFSETEPRDHALNGQQVAQTEETQELPCESHPIEELSLENQHVEDTDMTQEKPAEEVAQEAQLVEEKHADDDILVTEVGDETQLIEEMVDNTEPVEQVAQVVEEKHGDIQPVEEIIEDTQPVEEMAQAVEPIPEHSKNGDSQSHAIPPQEQAAFTISQEGRLNISQQKRVRFIDYVLRSFTGGAHCLFPIRSKMSSAES</sequence>
<reference evidence="1 2" key="1">
    <citation type="journal article" date="2014" name="Genome Biol.">
        <title>Transcriptome and methylome profiling reveals relics of genome dominance in the mesopolyploid Brassica oleracea.</title>
        <authorList>
            <person name="Parkin I.A."/>
            <person name="Koh C."/>
            <person name="Tang H."/>
            <person name="Robinson S.J."/>
            <person name="Kagale S."/>
            <person name="Clarke W.E."/>
            <person name="Town C.D."/>
            <person name="Nixon J."/>
            <person name="Krishnakumar V."/>
            <person name="Bidwell S.L."/>
            <person name="Denoeud F."/>
            <person name="Belcram H."/>
            <person name="Links M.G."/>
            <person name="Just J."/>
            <person name="Clarke C."/>
            <person name="Bender T."/>
            <person name="Huebert T."/>
            <person name="Mason A.S."/>
            <person name="Pires J.C."/>
            <person name="Barker G."/>
            <person name="Moore J."/>
            <person name="Walley P.G."/>
            <person name="Manoli S."/>
            <person name="Batley J."/>
            <person name="Edwards D."/>
            <person name="Nelson M.N."/>
            <person name="Wang X."/>
            <person name="Paterson A.H."/>
            <person name="King G."/>
            <person name="Bancroft I."/>
            <person name="Chalhoub B."/>
            <person name="Sharpe A.G."/>
        </authorList>
    </citation>
    <scope>NUCLEOTIDE SEQUENCE</scope>
    <source>
        <strain evidence="1 2">cv. TO1000</strain>
    </source>
</reference>
<protein>
    <submittedName>
        <fullName evidence="1">Uncharacterized protein</fullName>
    </submittedName>
</protein>
<dbReference type="AlphaFoldDB" id="A0A0D3CTJ0"/>
<dbReference type="EnsemblPlants" id="Bo6g067120.1">
    <property type="protein sequence ID" value="Bo6g067120.1"/>
    <property type="gene ID" value="Bo6g067120"/>
</dbReference>
<keyword evidence="2" id="KW-1185">Reference proteome</keyword>
<reference evidence="1" key="2">
    <citation type="submission" date="2015-03" db="UniProtKB">
        <authorList>
            <consortium name="EnsemblPlants"/>
        </authorList>
    </citation>
    <scope>IDENTIFICATION</scope>
</reference>
<proteinExistence type="predicted"/>
<organism evidence="1 2">
    <name type="scientific">Brassica oleracea var. oleracea</name>
    <dbReference type="NCBI Taxonomy" id="109376"/>
    <lineage>
        <taxon>Eukaryota</taxon>
        <taxon>Viridiplantae</taxon>
        <taxon>Streptophyta</taxon>
        <taxon>Embryophyta</taxon>
        <taxon>Tracheophyta</taxon>
        <taxon>Spermatophyta</taxon>
        <taxon>Magnoliopsida</taxon>
        <taxon>eudicotyledons</taxon>
        <taxon>Gunneridae</taxon>
        <taxon>Pentapetalae</taxon>
        <taxon>rosids</taxon>
        <taxon>malvids</taxon>
        <taxon>Brassicales</taxon>
        <taxon>Brassicaceae</taxon>
        <taxon>Brassiceae</taxon>
        <taxon>Brassica</taxon>
    </lineage>
</organism>
<evidence type="ECO:0000313" key="1">
    <source>
        <dbReference type="EnsemblPlants" id="Bo6g067120.1"/>
    </source>
</evidence>
<evidence type="ECO:0000313" key="2">
    <source>
        <dbReference type="Proteomes" id="UP000032141"/>
    </source>
</evidence>
<dbReference type="eggNOG" id="KOG1121">
    <property type="taxonomic scope" value="Eukaryota"/>
</dbReference>
<accession>A0A0D3CTJ0</accession>